<protein>
    <submittedName>
        <fullName evidence="2">Uncharacterized protein</fullName>
    </submittedName>
</protein>
<accession>A0A3P7NE12</accession>
<name>A0A3P7NE12_DIBLA</name>
<evidence type="ECO:0000313" key="2">
    <source>
        <dbReference type="EMBL" id="VDN40825.1"/>
    </source>
</evidence>
<evidence type="ECO:0000256" key="1">
    <source>
        <dbReference type="SAM" id="MobiDB-lite"/>
    </source>
</evidence>
<organism evidence="2 3">
    <name type="scientific">Dibothriocephalus latus</name>
    <name type="common">Fish tapeworm</name>
    <name type="synonym">Diphyllobothrium latum</name>
    <dbReference type="NCBI Taxonomy" id="60516"/>
    <lineage>
        <taxon>Eukaryota</taxon>
        <taxon>Metazoa</taxon>
        <taxon>Spiralia</taxon>
        <taxon>Lophotrochozoa</taxon>
        <taxon>Platyhelminthes</taxon>
        <taxon>Cestoda</taxon>
        <taxon>Eucestoda</taxon>
        <taxon>Diphyllobothriidea</taxon>
        <taxon>Diphyllobothriidae</taxon>
        <taxon>Dibothriocephalus</taxon>
    </lineage>
</organism>
<dbReference type="Proteomes" id="UP000281553">
    <property type="component" value="Unassembled WGS sequence"/>
</dbReference>
<feature type="region of interest" description="Disordered" evidence="1">
    <location>
        <begin position="52"/>
        <end position="78"/>
    </location>
</feature>
<proteinExistence type="predicted"/>
<evidence type="ECO:0000313" key="3">
    <source>
        <dbReference type="Proteomes" id="UP000281553"/>
    </source>
</evidence>
<reference evidence="2 3" key="1">
    <citation type="submission" date="2018-11" db="EMBL/GenBank/DDBJ databases">
        <authorList>
            <consortium name="Pathogen Informatics"/>
        </authorList>
    </citation>
    <scope>NUCLEOTIDE SEQUENCE [LARGE SCALE GENOMIC DNA]</scope>
</reference>
<feature type="compositionally biased region" description="Low complexity" evidence="1">
    <location>
        <begin position="65"/>
        <end position="76"/>
    </location>
</feature>
<gene>
    <name evidence="2" type="ORF">DILT_LOCUS18354</name>
</gene>
<sequence length="85" mass="9260">MYPTESVMMNILSATTMNASQTELVLALVTAAIMTDLAGLDDVPDGTSPRVMIHDSRPKQFNPFSSSASETEYQSSKNHFYVLTG</sequence>
<dbReference type="AlphaFoldDB" id="A0A3P7NE12"/>
<dbReference type="EMBL" id="UYRU01099678">
    <property type="protein sequence ID" value="VDN40825.1"/>
    <property type="molecule type" value="Genomic_DNA"/>
</dbReference>
<keyword evidence="3" id="KW-1185">Reference proteome</keyword>